<sequence length="362" mass="40036">MPPSNTPPVILFGYDSSPFTNKVRLALRLKQVPFSYVPVPSMMPRPILRSTFGLTYRKIPVVAIGREVYCDTSLIIEALEHYFPVSGGWGTVYPKFDGIDEWVYRGLARGFASFWVDKPFFRTTTGLIPETVWTTSFGQDRSALIGHPLDAKKLGDKLPQHLSNLDLHLSLLEPTLKSGTWAIPTSAPSLADISLYYQLKWGLDISAGKGVENLTGGGMRDTEKSVTDSIFNKERYPGIWNWFHALEAYINSLPDLEKTVDGLKSEWKDALCGCDLVPVEKCLVPTSAPEYTDLDVQRGLISGAAVSVAPDDIGRDDPTVGTLVKIGIEEIVIAPTERGELDVRIHFPRLGFVVRVVEGARL</sequence>
<dbReference type="Pfam" id="PF25907">
    <property type="entry name" value="DUF7962"/>
    <property type="match status" value="1"/>
</dbReference>
<accession>A0A6A6SL80</accession>
<dbReference type="Gene3D" id="3.40.30.110">
    <property type="match status" value="2"/>
</dbReference>
<dbReference type="CDD" id="cd00570">
    <property type="entry name" value="GST_N_family"/>
    <property type="match status" value="1"/>
</dbReference>
<evidence type="ECO:0000313" key="2">
    <source>
        <dbReference type="EMBL" id="KAF2648655.1"/>
    </source>
</evidence>
<evidence type="ECO:0000259" key="1">
    <source>
        <dbReference type="PROSITE" id="PS50404"/>
    </source>
</evidence>
<gene>
    <name evidence="2" type="ORF">K491DRAFT_698750</name>
</gene>
<dbReference type="InterPro" id="IPR004045">
    <property type="entry name" value="Glutathione_S-Trfase_N"/>
</dbReference>
<feature type="domain" description="GST N-terminal" evidence="1">
    <location>
        <begin position="7"/>
        <end position="87"/>
    </location>
</feature>
<dbReference type="SUPFAM" id="SSF52833">
    <property type="entry name" value="Thioredoxin-like"/>
    <property type="match status" value="1"/>
</dbReference>
<reference evidence="2" key="1">
    <citation type="journal article" date="2020" name="Stud. Mycol.">
        <title>101 Dothideomycetes genomes: a test case for predicting lifestyles and emergence of pathogens.</title>
        <authorList>
            <person name="Haridas S."/>
            <person name="Albert R."/>
            <person name="Binder M."/>
            <person name="Bloem J."/>
            <person name="Labutti K."/>
            <person name="Salamov A."/>
            <person name="Andreopoulos B."/>
            <person name="Baker S."/>
            <person name="Barry K."/>
            <person name="Bills G."/>
            <person name="Bluhm B."/>
            <person name="Cannon C."/>
            <person name="Castanera R."/>
            <person name="Culley D."/>
            <person name="Daum C."/>
            <person name="Ezra D."/>
            <person name="Gonzalez J."/>
            <person name="Henrissat B."/>
            <person name="Kuo A."/>
            <person name="Liang C."/>
            <person name="Lipzen A."/>
            <person name="Lutzoni F."/>
            <person name="Magnuson J."/>
            <person name="Mondo S."/>
            <person name="Nolan M."/>
            <person name="Ohm R."/>
            <person name="Pangilinan J."/>
            <person name="Park H.-J."/>
            <person name="Ramirez L."/>
            <person name="Alfaro M."/>
            <person name="Sun H."/>
            <person name="Tritt A."/>
            <person name="Yoshinaga Y."/>
            <person name="Zwiers L.-H."/>
            <person name="Turgeon B."/>
            <person name="Goodwin S."/>
            <person name="Spatafora J."/>
            <person name="Crous P."/>
            <person name="Grigoriev I."/>
        </authorList>
    </citation>
    <scope>NUCLEOTIDE SEQUENCE</scope>
    <source>
        <strain evidence="2">CBS 122681</strain>
    </source>
</reference>
<name>A0A6A6SL80_9PLEO</name>
<dbReference type="Proteomes" id="UP000799324">
    <property type="component" value="Unassembled WGS sequence"/>
</dbReference>
<dbReference type="OrthoDB" id="202840at2759"/>
<dbReference type="InterPro" id="IPR036249">
    <property type="entry name" value="Thioredoxin-like_sf"/>
</dbReference>
<organism evidence="2 3">
    <name type="scientific">Lophiostoma macrostomum CBS 122681</name>
    <dbReference type="NCBI Taxonomy" id="1314788"/>
    <lineage>
        <taxon>Eukaryota</taxon>
        <taxon>Fungi</taxon>
        <taxon>Dikarya</taxon>
        <taxon>Ascomycota</taxon>
        <taxon>Pezizomycotina</taxon>
        <taxon>Dothideomycetes</taxon>
        <taxon>Pleosporomycetidae</taxon>
        <taxon>Pleosporales</taxon>
        <taxon>Lophiostomataceae</taxon>
        <taxon>Lophiostoma</taxon>
    </lineage>
</organism>
<dbReference type="Gene3D" id="1.20.1050.10">
    <property type="match status" value="1"/>
</dbReference>
<dbReference type="Pfam" id="PF13417">
    <property type="entry name" value="GST_N_3"/>
    <property type="match status" value="1"/>
</dbReference>
<dbReference type="AlphaFoldDB" id="A0A6A6SL80"/>
<proteinExistence type="predicted"/>
<dbReference type="InterPro" id="IPR058268">
    <property type="entry name" value="DUF7962"/>
</dbReference>
<dbReference type="PROSITE" id="PS50404">
    <property type="entry name" value="GST_NTER"/>
    <property type="match status" value="1"/>
</dbReference>
<protein>
    <recommendedName>
        <fullName evidence="1">GST N-terminal domain-containing protein</fullName>
    </recommendedName>
</protein>
<keyword evidence="3" id="KW-1185">Reference proteome</keyword>
<dbReference type="EMBL" id="MU004528">
    <property type="protein sequence ID" value="KAF2648655.1"/>
    <property type="molecule type" value="Genomic_DNA"/>
</dbReference>
<evidence type="ECO:0000313" key="3">
    <source>
        <dbReference type="Proteomes" id="UP000799324"/>
    </source>
</evidence>